<sequence>MNLLDLIIIACMVFLIVRGIFRGFIREVGSLAGVILGIWLASVYQPQLTDFLKPFVPAGKYLALISFALIFFVVLVFCNVVGWLLKKLARKLFLGWADRTLGAALAVLKGVLITYFAIVLLTFFVPSKSNLITDSKLAPIIINSYQSIIGLLSPGAYQNLKKKFVGQKERIEKAFSEKIERVIKEDGHK</sequence>
<evidence type="ECO:0000256" key="3">
    <source>
        <dbReference type="ARBA" id="ARBA00022989"/>
    </source>
</evidence>
<gene>
    <name evidence="6" type="ORF">H8E19_09425</name>
</gene>
<dbReference type="EMBL" id="JACNJD010000220">
    <property type="protein sequence ID" value="MBC8177613.1"/>
    <property type="molecule type" value="Genomic_DNA"/>
</dbReference>
<name>A0A8J6N003_9DELT</name>
<keyword evidence="3 5" id="KW-1133">Transmembrane helix</keyword>
<evidence type="ECO:0000256" key="1">
    <source>
        <dbReference type="ARBA" id="ARBA00004141"/>
    </source>
</evidence>
<evidence type="ECO:0000256" key="4">
    <source>
        <dbReference type="ARBA" id="ARBA00023136"/>
    </source>
</evidence>
<feature type="transmembrane region" description="Helical" evidence="5">
    <location>
        <begin position="28"/>
        <end position="44"/>
    </location>
</feature>
<reference evidence="6 7" key="1">
    <citation type="submission" date="2020-08" db="EMBL/GenBank/DDBJ databases">
        <title>Bridging the membrane lipid divide: bacteria of the FCB group superphylum have the potential to synthesize archaeal ether lipids.</title>
        <authorList>
            <person name="Villanueva L."/>
            <person name="Von Meijenfeldt F.A.B."/>
            <person name="Westbye A.B."/>
            <person name="Yadav S."/>
            <person name="Hopmans E.C."/>
            <person name="Dutilh B.E."/>
            <person name="Sinninghe Damste J.S."/>
        </authorList>
    </citation>
    <scope>NUCLEOTIDE SEQUENCE [LARGE SCALE GENOMIC DNA]</scope>
    <source>
        <strain evidence="6">NIOZ-UU27</strain>
    </source>
</reference>
<dbReference type="Pfam" id="PF02674">
    <property type="entry name" value="Colicin_V"/>
    <property type="match status" value="1"/>
</dbReference>
<proteinExistence type="predicted"/>
<evidence type="ECO:0000313" key="6">
    <source>
        <dbReference type="EMBL" id="MBC8177613.1"/>
    </source>
</evidence>
<evidence type="ECO:0000313" key="7">
    <source>
        <dbReference type="Proteomes" id="UP000650524"/>
    </source>
</evidence>
<feature type="transmembrane region" description="Helical" evidence="5">
    <location>
        <begin position="137"/>
        <end position="157"/>
    </location>
</feature>
<dbReference type="PANTHER" id="PTHR37306">
    <property type="entry name" value="COLICIN V PRODUCTION PROTEIN"/>
    <property type="match status" value="1"/>
</dbReference>
<organism evidence="6 7">
    <name type="scientific">Candidatus Desulfacyla euxinica</name>
    <dbReference type="NCBI Taxonomy" id="2841693"/>
    <lineage>
        <taxon>Bacteria</taxon>
        <taxon>Deltaproteobacteria</taxon>
        <taxon>Candidatus Desulfacyla</taxon>
    </lineage>
</organism>
<feature type="transmembrane region" description="Helical" evidence="5">
    <location>
        <begin position="64"/>
        <end position="85"/>
    </location>
</feature>
<dbReference type="PANTHER" id="PTHR37306:SF1">
    <property type="entry name" value="COLICIN V PRODUCTION PROTEIN"/>
    <property type="match status" value="1"/>
</dbReference>
<protein>
    <submittedName>
        <fullName evidence="6">CvpA family protein</fullName>
    </submittedName>
</protein>
<dbReference type="AlphaFoldDB" id="A0A8J6N003"/>
<comment type="caution">
    <text evidence="6">The sequence shown here is derived from an EMBL/GenBank/DDBJ whole genome shotgun (WGS) entry which is preliminary data.</text>
</comment>
<evidence type="ECO:0000256" key="2">
    <source>
        <dbReference type="ARBA" id="ARBA00022692"/>
    </source>
</evidence>
<feature type="transmembrane region" description="Helical" evidence="5">
    <location>
        <begin position="106"/>
        <end position="125"/>
    </location>
</feature>
<dbReference type="InterPro" id="IPR003825">
    <property type="entry name" value="Colicin-V_CvpA"/>
</dbReference>
<evidence type="ECO:0000256" key="5">
    <source>
        <dbReference type="SAM" id="Phobius"/>
    </source>
</evidence>
<keyword evidence="4 5" id="KW-0472">Membrane</keyword>
<keyword evidence="2 5" id="KW-0812">Transmembrane</keyword>
<comment type="subcellular location">
    <subcellularLocation>
        <location evidence="1">Membrane</location>
        <topology evidence="1">Multi-pass membrane protein</topology>
    </subcellularLocation>
</comment>
<dbReference type="GO" id="GO:0009403">
    <property type="term" value="P:toxin biosynthetic process"/>
    <property type="evidence" value="ECO:0007669"/>
    <property type="project" value="InterPro"/>
</dbReference>
<dbReference type="GO" id="GO:0016020">
    <property type="term" value="C:membrane"/>
    <property type="evidence" value="ECO:0007669"/>
    <property type="project" value="UniProtKB-SubCell"/>
</dbReference>
<dbReference type="Proteomes" id="UP000650524">
    <property type="component" value="Unassembled WGS sequence"/>
</dbReference>
<accession>A0A8J6N003</accession>
<feature type="transmembrane region" description="Helical" evidence="5">
    <location>
        <begin position="6"/>
        <end position="21"/>
    </location>
</feature>